<protein>
    <submittedName>
        <fullName evidence="3">AAA family ATPase</fullName>
    </submittedName>
</protein>
<evidence type="ECO:0000313" key="3">
    <source>
        <dbReference type="EMBL" id="KKP47681.1"/>
    </source>
</evidence>
<dbReference type="PATRIC" id="fig|1618561.3.peg.472"/>
<dbReference type="Pfam" id="PF13635">
    <property type="entry name" value="DUF4143"/>
    <property type="match status" value="1"/>
</dbReference>
<dbReference type="PANTHER" id="PTHR43566:SF2">
    <property type="entry name" value="DUF4143 DOMAIN-CONTAINING PROTEIN"/>
    <property type="match status" value="1"/>
</dbReference>
<dbReference type="InterPro" id="IPR041682">
    <property type="entry name" value="AAA_14"/>
</dbReference>
<dbReference type="Pfam" id="PF13173">
    <property type="entry name" value="AAA_14"/>
    <property type="match status" value="1"/>
</dbReference>
<dbReference type="Proteomes" id="UP000033995">
    <property type="component" value="Unassembled WGS sequence"/>
</dbReference>
<dbReference type="InterPro" id="IPR027417">
    <property type="entry name" value="P-loop_NTPase"/>
</dbReference>
<name>A0A0G0A8T8_9BACT</name>
<organism evidence="3 4">
    <name type="scientific">Candidatus Woesebacteria bacterium GW2011_GWA2_33_28</name>
    <dbReference type="NCBI Taxonomy" id="1618561"/>
    <lineage>
        <taxon>Bacteria</taxon>
        <taxon>Candidatus Woeseibacteriota</taxon>
    </lineage>
</organism>
<reference evidence="3 4" key="1">
    <citation type="journal article" date="2015" name="Nature">
        <title>rRNA introns, odd ribosomes, and small enigmatic genomes across a large radiation of phyla.</title>
        <authorList>
            <person name="Brown C.T."/>
            <person name="Hug L.A."/>
            <person name="Thomas B.C."/>
            <person name="Sharon I."/>
            <person name="Castelle C.J."/>
            <person name="Singh A."/>
            <person name="Wilkins M.J."/>
            <person name="Williams K.H."/>
            <person name="Banfield J.F."/>
        </authorList>
    </citation>
    <scope>NUCLEOTIDE SEQUENCE [LARGE SCALE GENOMIC DNA]</scope>
</reference>
<sequence length="386" mass="44570">MIQREIAKQIKLASKKFPIIGIIGPRQSGKTTLAKLIFKNYRYVNLEDPDVRLFAQEDPRGFLETYDSKVIIDEVQRVPDLFSYLQVRVDQNTKSGQYILTGSQNFALMEKVSQSLAGRIALFNLLPLSFSELIKSGVKYSNFYEYIYKGSYPKVFSEKINPSMWYPNYVQTYIEKDLRSIQNLVDLSTFQTFLKLCAGRVGQVLNLSSLGQDAGISHNTAKQWISLLQAGFIVYLLHPYYKNFNKRLIKSPKLYFYDTGLLTWLLGVSSKEMLKNHFNIGNIFENWIISEYTKFQDNNGLPLNGYFWRDKVGHEVDLLIDKGEKVIITEIKSTKTFRSDSLGNINYLKDLMVNKIQTTNLIYGGDQNQLRNNINVYGWKSMTKAF</sequence>
<gene>
    <name evidence="3" type="ORF">UR38_C0003G0086</name>
</gene>
<dbReference type="PANTHER" id="PTHR43566">
    <property type="entry name" value="CONSERVED PROTEIN"/>
    <property type="match status" value="1"/>
</dbReference>
<proteinExistence type="predicted"/>
<evidence type="ECO:0000313" key="4">
    <source>
        <dbReference type="Proteomes" id="UP000033995"/>
    </source>
</evidence>
<dbReference type="AlphaFoldDB" id="A0A0G0A8T8"/>
<feature type="domain" description="DUF4143" evidence="2">
    <location>
        <begin position="175"/>
        <end position="333"/>
    </location>
</feature>
<accession>A0A0G0A8T8</accession>
<evidence type="ECO:0000259" key="2">
    <source>
        <dbReference type="Pfam" id="PF13635"/>
    </source>
</evidence>
<evidence type="ECO:0000259" key="1">
    <source>
        <dbReference type="Pfam" id="PF13173"/>
    </source>
</evidence>
<dbReference type="EMBL" id="LBOZ01000003">
    <property type="protein sequence ID" value="KKP47681.1"/>
    <property type="molecule type" value="Genomic_DNA"/>
</dbReference>
<dbReference type="Gene3D" id="3.40.50.300">
    <property type="entry name" value="P-loop containing nucleotide triphosphate hydrolases"/>
    <property type="match status" value="1"/>
</dbReference>
<dbReference type="InterPro" id="IPR025420">
    <property type="entry name" value="DUF4143"/>
</dbReference>
<dbReference type="SUPFAM" id="SSF52540">
    <property type="entry name" value="P-loop containing nucleoside triphosphate hydrolases"/>
    <property type="match status" value="1"/>
</dbReference>
<feature type="domain" description="AAA" evidence="1">
    <location>
        <begin position="17"/>
        <end position="133"/>
    </location>
</feature>
<comment type="caution">
    <text evidence="3">The sequence shown here is derived from an EMBL/GenBank/DDBJ whole genome shotgun (WGS) entry which is preliminary data.</text>
</comment>